<gene>
    <name evidence="3" type="ORF">QJ048_11100</name>
</gene>
<comment type="similarity">
    <text evidence="1">Belongs to the ROK (NagC/XylR) family.</text>
</comment>
<dbReference type="EMBL" id="JASBRG010000007">
    <property type="protein sequence ID" value="MDI3320324.1"/>
    <property type="molecule type" value="Genomic_DNA"/>
</dbReference>
<dbReference type="RefSeq" id="WP_282334421.1">
    <property type="nucleotide sequence ID" value="NZ_JASBRG010000007.1"/>
</dbReference>
<dbReference type="Pfam" id="PF00480">
    <property type="entry name" value="ROK"/>
    <property type="match status" value="1"/>
</dbReference>
<dbReference type="InterPro" id="IPR036390">
    <property type="entry name" value="WH_DNA-bd_sf"/>
</dbReference>
<keyword evidence="4" id="KW-1185">Reference proteome</keyword>
<dbReference type="Gene3D" id="1.10.10.10">
    <property type="entry name" value="Winged helix-like DNA-binding domain superfamily/Winged helix DNA-binding domain"/>
    <property type="match status" value="1"/>
</dbReference>
<keyword evidence="2" id="KW-0472">Membrane</keyword>
<dbReference type="Proteomes" id="UP001226434">
    <property type="component" value="Unassembled WGS sequence"/>
</dbReference>
<proteinExistence type="inferred from homology"/>
<reference evidence="3 4" key="1">
    <citation type="submission" date="2023-05" db="EMBL/GenBank/DDBJ databases">
        <title>Genome sequence of Pinibacter sp. MAH-24.</title>
        <authorList>
            <person name="Huq M.A."/>
        </authorList>
    </citation>
    <scope>NUCLEOTIDE SEQUENCE [LARGE SCALE GENOMIC DNA]</scope>
    <source>
        <strain evidence="3 4">MAH-24</strain>
    </source>
</reference>
<keyword evidence="2" id="KW-0812">Transmembrane</keyword>
<dbReference type="Gene3D" id="3.30.420.40">
    <property type="match status" value="2"/>
</dbReference>
<accession>A0ABT6REN0</accession>
<protein>
    <submittedName>
        <fullName evidence="3">ROK family protein</fullName>
    </submittedName>
</protein>
<dbReference type="InterPro" id="IPR043129">
    <property type="entry name" value="ATPase_NBD"/>
</dbReference>
<organism evidence="3 4">
    <name type="scientific">Pinibacter soli</name>
    <dbReference type="NCBI Taxonomy" id="3044211"/>
    <lineage>
        <taxon>Bacteria</taxon>
        <taxon>Pseudomonadati</taxon>
        <taxon>Bacteroidota</taxon>
        <taxon>Chitinophagia</taxon>
        <taxon>Chitinophagales</taxon>
        <taxon>Chitinophagaceae</taxon>
        <taxon>Pinibacter</taxon>
    </lineage>
</organism>
<name>A0ABT6REN0_9BACT</name>
<feature type="transmembrane region" description="Helical" evidence="2">
    <location>
        <begin position="203"/>
        <end position="223"/>
    </location>
</feature>
<keyword evidence="2" id="KW-1133">Transmembrane helix</keyword>
<dbReference type="PANTHER" id="PTHR18964:SF149">
    <property type="entry name" value="BIFUNCTIONAL UDP-N-ACETYLGLUCOSAMINE 2-EPIMERASE_N-ACETYLMANNOSAMINE KINASE"/>
    <property type="match status" value="1"/>
</dbReference>
<evidence type="ECO:0000256" key="2">
    <source>
        <dbReference type="SAM" id="Phobius"/>
    </source>
</evidence>
<dbReference type="InterPro" id="IPR036388">
    <property type="entry name" value="WH-like_DNA-bd_sf"/>
</dbReference>
<dbReference type="InterPro" id="IPR000600">
    <property type="entry name" value="ROK"/>
</dbReference>
<evidence type="ECO:0000256" key="1">
    <source>
        <dbReference type="ARBA" id="ARBA00006479"/>
    </source>
</evidence>
<dbReference type="PANTHER" id="PTHR18964">
    <property type="entry name" value="ROK (REPRESSOR, ORF, KINASE) FAMILY"/>
    <property type="match status" value="1"/>
</dbReference>
<dbReference type="SUPFAM" id="SSF46785">
    <property type="entry name" value="Winged helix' DNA-binding domain"/>
    <property type="match status" value="1"/>
</dbReference>
<dbReference type="SUPFAM" id="SSF53067">
    <property type="entry name" value="Actin-like ATPase domain"/>
    <property type="match status" value="1"/>
</dbReference>
<evidence type="ECO:0000313" key="3">
    <source>
        <dbReference type="EMBL" id="MDI3320324.1"/>
    </source>
</evidence>
<evidence type="ECO:0000313" key="4">
    <source>
        <dbReference type="Proteomes" id="UP001226434"/>
    </source>
</evidence>
<comment type="caution">
    <text evidence="3">The sequence shown here is derived from an EMBL/GenBank/DDBJ whole genome shotgun (WGS) entry which is preliminary data.</text>
</comment>
<sequence>MTAKIFQYRRKILRQLYFENVLSCSDISERIEKSIPLTTRVLNDLISEGAVLETGHAPSKGGRRPLMYSIKPDIIYIVSVAMDQFVSRVAILDMHNRFVTPIVKFELPLANTTDALDQLAERINRLVGESGIDKKNISGVGIGMPGLIDIERDTNYSFFETKQKGVTKYLESIVGMPVFIDNDSSLIALAELRFGAARNKKNAMVINIGWGIGLGLILNAGLFRGNNGFAGEFSHIPLFSNGKICSCGKTGCLETEASLAQIAEKAQAGLNSGKVSMLKSIPENYEQATETIINAAAKGDQFSIELLSESGYSIGRAAAILIHVLNPEVIILSGRGASAGKVWQAPIQQAINEHCIPKLSEKTSIEISTLGHHAELIGAAALVMEHFEKVP</sequence>